<keyword evidence="3" id="KW-1185">Reference proteome</keyword>
<dbReference type="RefSeq" id="WP_320245441.1">
    <property type="nucleotide sequence ID" value="NZ_JAVIIQ010000001.1"/>
</dbReference>
<organism evidence="2 3">
    <name type="scientific">Mesorhizobium vachelliae</name>
    <dbReference type="NCBI Taxonomy" id="3072309"/>
    <lineage>
        <taxon>Bacteria</taxon>
        <taxon>Pseudomonadati</taxon>
        <taxon>Pseudomonadota</taxon>
        <taxon>Alphaproteobacteria</taxon>
        <taxon>Hyphomicrobiales</taxon>
        <taxon>Phyllobacteriaceae</taxon>
        <taxon>Mesorhizobium</taxon>
    </lineage>
</organism>
<name>A0ABU4ZXE0_9HYPH</name>
<feature type="transmembrane region" description="Helical" evidence="1">
    <location>
        <begin position="15"/>
        <end position="33"/>
    </location>
</feature>
<evidence type="ECO:0000256" key="1">
    <source>
        <dbReference type="SAM" id="Phobius"/>
    </source>
</evidence>
<keyword evidence="1" id="KW-0812">Transmembrane</keyword>
<protein>
    <submittedName>
        <fullName evidence="2">Uncharacterized protein</fullName>
    </submittedName>
</protein>
<reference evidence="2 3" key="1">
    <citation type="submission" date="2023-08" db="EMBL/GenBank/DDBJ databases">
        <title>Implementing the SeqCode for naming new Mesorhizobium species isolated from Vachellia karroo root nodules.</title>
        <authorList>
            <person name="Van Lill M."/>
        </authorList>
    </citation>
    <scope>NUCLEOTIDE SEQUENCE [LARGE SCALE GENOMIC DNA]</scope>
    <source>
        <strain evidence="2 3">VK25D</strain>
    </source>
</reference>
<comment type="caution">
    <text evidence="2">The sequence shown here is derived from an EMBL/GenBank/DDBJ whole genome shotgun (WGS) entry which is preliminary data.</text>
</comment>
<dbReference type="EMBL" id="JAVIIQ010000001">
    <property type="protein sequence ID" value="MDX8530085.1"/>
    <property type="molecule type" value="Genomic_DNA"/>
</dbReference>
<proteinExistence type="predicted"/>
<sequence length="175" mass="19505">MAATPVESIWTSKDIVTAIIATGLVAAAASWCVDLVKTWWSKRNAARYGAMRCATELERYAVDCWHLFIMGQGEFQQHQNISGGSMPAAPEFPDDIDWKALAPQIANDVLSFSNVTKVSESLADYSHTWEQNPFDYHAAAKERGLEALKLAGRIRNTYDLKSPSGLDRAWKVLRE</sequence>
<accession>A0ABU4ZXE0</accession>
<keyword evidence="1" id="KW-0472">Membrane</keyword>
<keyword evidence="1" id="KW-1133">Transmembrane helix</keyword>
<gene>
    <name evidence="2" type="ORF">RFM42_03795</name>
</gene>
<evidence type="ECO:0000313" key="2">
    <source>
        <dbReference type="EMBL" id="MDX8530085.1"/>
    </source>
</evidence>
<dbReference type="Proteomes" id="UP001285154">
    <property type="component" value="Unassembled WGS sequence"/>
</dbReference>
<evidence type="ECO:0000313" key="3">
    <source>
        <dbReference type="Proteomes" id="UP001285154"/>
    </source>
</evidence>